<organism evidence="1 2">
    <name type="scientific">Capsulimonas corticalis</name>
    <dbReference type="NCBI Taxonomy" id="2219043"/>
    <lineage>
        <taxon>Bacteria</taxon>
        <taxon>Bacillati</taxon>
        <taxon>Armatimonadota</taxon>
        <taxon>Armatimonadia</taxon>
        <taxon>Capsulimonadales</taxon>
        <taxon>Capsulimonadaceae</taxon>
        <taxon>Capsulimonas</taxon>
    </lineage>
</organism>
<dbReference type="InterPro" id="IPR007630">
    <property type="entry name" value="RNA_pol_sigma70_r4"/>
</dbReference>
<dbReference type="InterPro" id="IPR013325">
    <property type="entry name" value="RNA_pol_sigma_r2"/>
</dbReference>
<dbReference type="InterPro" id="IPR007627">
    <property type="entry name" value="RNA_pol_sigma70_r2"/>
</dbReference>
<dbReference type="Pfam" id="PF00990">
    <property type="entry name" value="GGDEF"/>
    <property type="match status" value="1"/>
</dbReference>
<dbReference type="EMBL" id="AP025739">
    <property type="protein sequence ID" value="BDI33013.1"/>
    <property type="molecule type" value="Genomic_DNA"/>
</dbReference>
<proteinExistence type="predicted"/>
<sequence length="407" mass="45435">MIKYKAGGPDAAAAREALVLQFRPLVQKQARQFMSAAVPLEDLIQEGFLGLMHGIDQYDQTRGVKLITYATHHIDGHLRHFLRDRVQIIKEPAWLQELAQKVRREIETLTQSLGREPTDQETAQSLGLAESEIVRIKSTRSIFAVTSLDEAQETGGPAAHVAENNLRATTAELPIEDRVVLENALVRLKEIEQKVLYSFYYEDRSQTDIARALGVSNNYISHILKNSARKLQQMFRSDAVREAALQHEGRRRRIASLGPMAAADYEEAPATVVDAVTGLYTQSYFDARLEEEVSRAKRHDLELSVVRVLVGNDLPEATYFAQVAQTVNECMRRSDLVARIGDHEIGAMLPHTGATREIVLRRLITQLTALRDALPHEFTITLGAASFPEYAHKSDLMEAAAPVHGLG</sequence>
<gene>
    <name evidence="1" type="ORF">CCAX7_50640</name>
</gene>
<accession>A0A402CPM8</accession>
<dbReference type="SUPFAM" id="SSF88946">
    <property type="entry name" value="Sigma2 domain of RNA polymerase sigma factors"/>
    <property type="match status" value="1"/>
</dbReference>
<name>A0A402CPM8_9BACT</name>
<dbReference type="GO" id="GO:0006352">
    <property type="term" value="P:DNA-templated transcription initiation"/>
    <property type="evidence" value="ECO:0007669"/>
    <property type="project" value="InterPro"/>
</dbReference>
<protein>
    <submittedName>
        <fullName evidence="1">Uncharacterized protein</fullName>
    </submittedName>
</protein>
<dbReference type="SMART" id="SM00267">
    <property type="entry name" value="GGDEF"/>
    <property type="match status" value="1"/>
</dbReference>
<dbReference type="InterPro" id="IPR007624">
    <property type="entry name" value="RNA_pol_sigma70_r3"/>
</dbReference>
<evidence type="ECO:0000313" key="1">
    <source>
        <dbReference type="EMBL" id="BDI33013.1"/>
    </source>
</evidence>
<evidence type="ECO:0000313" key="2">
    <source>
        <dbReference type="Proteomes" id="UP000287394"/>
    </source>
</evidence>
<dbReference type="InterPro" id="IPR000943">
    <property type="entry name" value="RNA_pol_sigma70"/>
</dbReference>
<dbReference type="GO" id="GO:0003700">
    <property type="term" value="F:DNA-binding transcription factor activity"/>
    <property type="evidence" value="ECO:0007669"/>
    <property type="project" value="InterPro"/>
</dbReference>
<dbReference type="InterPro" id="IPR043128">
    <property type="entry name" value="Rev_trsase/Diguanyl_cyclase"/>
</dbReference>
<keyword evidence="2" id="KW-1185">Reference proteome</keyword>
<dbReference type="Gene3D" id="3.30.70.270">
    <property type="match status" value="1"/>
</dbReference>
<dbReference type="Pfam" id="PF04545">
    <property type="entry name" value="Sigma70_r4"/>
    <property type="match status" value="1"/>
</dbReference>
<dbReference type="PROSITE" id="PS00715">
    <property type="entry name" value="SIGMA70_1"/>
    <property type="match status" value="1"/>
</dbReference>
<dbReference type="Proteomes" id="UP000287394">
    <property type="component" value="Chromosome"/>
</dbReference>
<reference evidence="1 2" key="1">
    <citation type="journal article" date="2019" name="Int. J. Syst. Evol. Microbiol.">
        <title>Capsulimonas corticalis gen. nov., sp. nov., an aerobic capsulated bacterium, of a novel bacterial order, Capsulimonadales ord. nov., of the class Armatimonadia of the phylum Armatimonadetes.</title>
        <authorList>
            <person name="Li J."/>
            <person name="Kudo C."/>
            <person name="Tonouchi A."/>
        </authorList>
    </citation>
    <scope>NUCLEOTIDE SEQUENCE [LARGE SCALE GENOMIC DNA]</scope>
    <source>
        <strain evidence="1 2">AX-7</strain>
    </source>
</reference>
<dbReference type="Pfam" id="PF04542">
    <property type="entry name" value="Sigma70_r2"/>
    <property type="match status" value="1"/>
</dbReference>
<dbReference type="KEGG" id="ccot:CCAX7_50640"/>
<dbReference type="NCBIfam" id="TIGR02937">
    <property type="entry name" value="sigma70-ECF"/>
    <property type="match status" value="1"/>
</dbReference>
<dbReference type="Gene3D" id="1.20.140.160">
    <property type="match status" value="1"/>
</dbReference>
<dbReference type="PANTHER" id="PTHR30385:SF4">
    <property type="entry name" value="RNA POLYMERASE SIGMA-E FACTOR"/>
    <property type="match status" value="1"/>
</dbReference>
<dbReference type="SUPFAM" id="SSF88659">
    <property type="entry name" value="Sigma3 and sigma4 domains of RNA polymerase sigma factors"/>
    <property type="match status" value="2"/>
</dbReference>
<dbReference type="PANTHER" id="PTHR30385">
    <property type="entry name" value="SIGMA FACTOR F FLAGELLAR"/>
    <property type="match status" value="1"/>
</dbReference>
<dbReference type="InterPro" id="IPR013324">
    <property type="entry name" value="RNA_pol_sigma_r3/r4-like"/>
</dbReference>
<dbReference type="Pfam" id="PF04539">
    <property type="entry name" value="Sigma70_r3"/>
    <property type="match status" value="1"/>
</dbReference>
<dbReference type="InterPro" id="IPR014284">
    <property type="entry name" value="RNA_pol_sigma-70_dom"/>
</dbReference>
<dbReference type="AlphaFoldDB" id="A0A402CPM8"/>
<dbReference type="SUPFAM" id="SSF55073">
    <property type="entry name" value="Nucleotide cyclase"/>
    <property type="match status" value="1"/>
</dbReference>
<dbReference type="InterPro" id="IPR029787">
    <property type="entry name" value="Nucleotide_cyclase"/>
</dbReference>
<dbReference type="InterPro" id="IPR000160">
    <property type="entry name" value="GGDEF_dom"/>
</dbReference>
<dbReference type="Gene3D" id="1.20.120.1810">
    <property type="match status" value="1"/>
</dbReference>